<keyword evidence="4 6" id="KW-1133">Transmembrane helix</keyword>
<dbReference type="EMBL" id="BDFE01000017">
    <property type="protein sequence ID" value="GAU09362.1"/>
    <property type="molecule type" value="Genomic_DNA"/>
</dbReference>
<dbReference type="PANTHER" id="PTHR30213:SF0">
    <property type="entry name" value="UPF0761 MEMBRANE PROTEIN YIHY"/>
    <property type="match status" value="1"/>
</dbReference>
<dbReference type="Gene3D" id="1.10.10.10">
    <property type="entry name" value="Winged helix-like DNA-binding domain superfamily/Winged helix DNA-binding domain"/>
    <property type="match status" value="1"/>
</dbReference>
<dbReference type="STRING" id="1592317.DPF_2088"/>
<keyword evidence="3 6" id="KW-0812">Transmembrane</keyword>
<keyword evidence="2" id="KW-1003">Cell membrane</keyword>
<name>A0A194AH05_9BACT</name>
<dbReference type="Proteomes" id="UP000095200">
    <property type="component" value="Unassembled WGS sequence"/>
</dbReference>
<reference evidence="8" key="1">
    <citation type="submission" date="2016-06" db="EMBL/GenBank/DDBJ databases">
        <title>Draft genome sequence of Desulfoplanes formicivorans strain Pf12B.</title>
        <authorList>
            <person name="Watanabe M."/>
            <person name="Kojima H."/>
            <person name="Fukui M."/>
        </authorList>
    </citation>
    <scope>NUCLEOTIDE SEQUENCE [LARGE SCALE GENOMIC DNA]</scope>
    <source>
        <strain evidence="8">Pf12B</strain>
    </source>
</reference>
<keyword evidence="5 6" id="KW-0472">Membrane</keyword>
<comment type="subcellular location">
    <subcellularLocation>
        <location evidence="1">Cell membrane</location>
        <topology evidence="1">Multi-pass membrane protein</topology>
    </subcellularLocation>
</comment>
<gene>
    <name evidence="7" type="ORF">DPF_2088</name>
</gene>
<proteinExistence type="predicted"/>
<feature type="transmembrane region" description="Helical" evidence="6">
    <location>
        <begin position="193"/>
        <end position="216"/>
    </location>
</feature>
<evidence type="ECO:0000256" key="2">
    <source>
        <dbReference type="ARBA" id="ARBA00022475"/>
    </source>
</evidence>
<accession>A0A194AH05</accession>
<dbReference type="GO" id="GO:0005886">
    <property type="term" value="C:plasma membrane"/>
    <property type="evidence" value="ECO:0007669"/>
    <property type="project" value="UniProtKB-SubCell"/>
</dbReference>
<feature type="transmembrane region" description="Helical" evidence="6">
    <location>
        <begin position="152"/>
        <end position="173"/>
    </location>
</feature>
<keyword evidence="8" id="KW-1185">Reference proteome</keyword>
<evidence type="ECO:0000256" key="4">
    <source>
        <dbReference type="ARBA" id="ARBA00022989"/>
    </source>
</evidence>
<sequence length="450" mass="49382">MATTDRMRDVVKGVAALATRSRMLISLKWWGETVVQGFLHDNCLLRASALTYVTALAIVPFFAVAFSVSKGLGFQNSMYIRELLLRVFAQNSNLVDQVIGYINNTNVGTLGIIGVASIVVTVFLLFNNIESSFNVIWGVTTGRTPVRKFTDYLTLILICPFLVITSLSTTAYLQKSHVLEQIMGATMLGGFRAVVIGFVLPLLPVVLGLFVIYTVIPNVKVKFGSALIGALVSSILLQSTQMYFISRSMEGSQYNAIYGSFAQVPLAFLLMYWSWVVVLLGAEVSYAMQNFKESDKGGVGTAMTPLVRIQAALELLTLLARAARLGEPPLASHVLAPKIRLSLKDTNKILEELVHLGFVVQIIREEGDGYGLYRLPQSLTLMEIIRSMLSCDTCPGSRPLREVDADVEQALHAFYQSAVASRENVTLEEFAKKQDHKGGEPALENKGQVV</sequence>
<dbReference type="InterPro" id="IPR017039">
    <property type="entry name" value="Virul_fac_BrkB"/>
</dbReference>
<evidence type="ECO:0000313" key="8">
    <source>
        <dbReference type="Proteomes" id="UP000095200"/>
    </source>
</evidence>
<evidence type="ECO:0000256" key="3">
    <source>
        <dbReference type="ARBA" id="ARBA00022692"/>
    </source>
</evidence>
<dbReference type="NCBIfam" id="TIGR00765">
    <property type="entry name" value="yihY_not_rbn"/>
    <property type="match status" value="1"/>
</dbReference>
<feature type="transmembrane region" description="Helical" evidence="6">
    <location>
        <begin position="49"/>
        <end position="68"/>
    </location>
</feature>
<evidence type="ECO:0000256" key="1">
    <source>
        <dbReference type="ARBA" id="ARBA00004651"/>
    </source>
</evidence>
<organism evidence="7 8">
    <name type="scientific">Desulfoplanes formicivorans</name>
    <dbReference type="NCBI Taxonomy" id="1592317"/>
    <lineage>
        <taxon>Bacteria</taxon>
        <taxon>Pseudomonadati</taxon>
        <taxon>Thermodesulfobacteriota</taxon>
        <taxon>Desulfovibrionia</taxon>
        <taxon>Desulfovibrionales</taxon>
        <taxon>Desulfoplanaceae</taxon>
        <taxon>Desulfoplanes</taxon>
    </lineage>
</organism>
<dbReference type="Pfam" id="PF03631">
    <property type="entry name" value="Virul_fac_BrkB"/>
    <property type="match status" value="1"/>
</dbReference>
<evidence type="ECO:0000313" key="7">
    <source>
        <dbReference type="EMBL" id="GAU09362.1"/>
    </source>
</evidence>
<evidence type="ECO:0000256" key="6">
    <source>
        <dbReference type="SAM" id="Phobius"/>
    </source>
</evidence>
<dbReference type="RefSeq" id="WP_069859602.1">
    <property type="nucleotide sequence ID" value="NZ_BDFE01000017.1"/>
</dbReference>
<feature type="transmembrane region" description="Helical" evidence="6">
    <location>
        <begin position="223"/>
        <end position="245"/>
    </location>
</feature>
<comment type="caution">
    <text evidence="7">The sequence shown here is derived from an EMBL/GenBank/DDBJ whole genome shotgun (WGS) entry which is preliminary data.</text>
</comment>
<feature type="transmembrane region" description="Helical" evidence="6">
    <location>
        <begin position="257"/>
        <end position="282"/>
    </location>
</feature>
<dbReference type="PANTHER" id="PTHR30213">
    <property type="entry name" value="INNER MEMBRANE PROTEIN YHJD"/>
    <property type="match status" value="1"/>
</dbReference>
<feature type="transmembrane region" description="Helical" evidence="6">
    <location>
        <begin position="107"/>
        <end position="126"/>
    </location>
</feature>
<dbReference type="AlphaFoldDB" id="A0A194AH05"/>
<dbReference type="InterPro" id="IPR036388">
    <property type="entry name" value="WH-like_DNA-bd_sf"/>
</dbReference>
<evidence type="ECO:0000256" key="5">
    <source>
        <dbReference type="ARBA" id="ARBA00023136"/>
    </source>
</evidence>
<protein>
    <submittedName>
        <fullName evidence="7">Ribonuclease BN</fullName>
    </submittedName>
</protein>